<dbReference type="InterPro" id="IPR052038">
    <property type="entry name" value="Type-VII_TA_antitoxin"/>
</dbReference>
<evidence type="ECO:0000256" key="7">
    <source>
        <dbReference type="ARBA" id="ARBA00022840"/>
    </source>
</evidence>
<evidence type="ECO:0000256" key="9">
    <source>
        <dbReference type="ARBA" id="ARBA00038276"/>
    </source>
</evidence>
<keyword evidence="7" id="KW-0067">ATP-binding</keyword>
<evidence type="ECO:0000256" key="1">
    <source>
        <dbReference type="ARBA" id="ARBA00001946"/>
    </source>
</evidence>
<keyword evidence="2" id="KW-1277">Toxin-antitoxin system</keyword>
<dbReference type="EMBL" id="AP011803">
    <property type="protein sequence ID" value="BAL60087.1"/>
    <property type="molecule type" value="Genomic_DNA"/>
</dbReference>
<proteinExistence type="inferred from homology"/>
<sequence>MKKMDSFEKLKEKILAVLLPYGVRRVAVFGSFARGEQTPASDLDLLVELKPSTQRPSLGLKWFALEEELRRILGCDVELVSEDALSPYVRPYVEKEMVILYEER</sequence>
<reference evidence="11" key="1">
    <citation type="journal article" date="2005" name="Environ. Microbiol.">
        <title>Genetic and functional properties of uncultivated thermophilic crenarchaeotes from a subsurface gold mine as revealed by analysis of genome fragments.</title>
        <authorList>
            <person name="Nunoura T."/>
            <person name="Hirayama H."/>
            <person name="Takami H."/>
            <person name="Oida H."/>
            <person name="Nishi S."/>
            <person name="Shimamura S."/>
            <person name="Suzuki Y."/>
            <person name="Inagaki F."/>
            <person name="Takai K."/>
            <person name="Nealson K.H."/>
            <person name="Horikoshi K."/>
        </authorList>
    </citation>
    <scope>NUCLEOTIDE SEQUENCE</scope>
</reference>
<organism evidence="11">
    <name type="scientific">Acetithermum autotrophicum</name>
    <dbReference type="NCBI Taxonomy" id="1446466"/>
    <lineage>
        <taxon>Bacteria</taxon>
        <taxon>Candidatus Bipolaricaulota</taxon>
        <taxon>Candidatus Acetithermum</taxon>
    </lineage>
</organism>
<evidence type="ECO:0000256" key="6">
    <source>
        <dbReference type="ARBA" id="ARBA00022741"/>
    </source>
</evidence>
<evidence type="ECO:0000313" key="11">
    <source>
        <dbReference type="EMBL" id="BAL60087.1"/>
    </source>
</evidence>
<dbReference type="Gene3D" id="3.30.460.10">
    <property type="entry name" value="Beta Polymerase, domain 2"/>
    <property type="match status" value="1"/>
</dbReference>
<accession>H5SU87</accession>
<evidence type="ECO:0000256" key="3">
    <source>
        <dbReference type="ARBA" id="ARBA00022679"/>
    </source>
</evidence>
<evidence type="ECO:0000256" key="4">
    <source>
        <dbReference type="ARBA" id="ARBA00022695"/>
    </source>
</evidence>
<dbReference type="InterPro" id="IPR002934">
    <property type="entry name" value="Polymerase_NTP_transf_dom"/>
</dbReference>
<name>H5SU87_ACEAU</name>
<evidence type="ECO:0000259" key="10">
    <source>
        <dbReference type="Pfam" id="PF01909"/>
    </source>
</evidence>
<gene>
    <name evidence="11" type="ORF">HGMM_OP4C723</name>
</gene>
<dbReference type="Pfam" id="PF01909">
    <property type="entry name" value="NTP_transf_2"/>
    <property type="match status" value="1"/>
</dbReference>
<evidence type="ECO:0000256" key="2">
    <source>
        <dbReference type="ARBA" id="ARBA00022649"/>
    </source>
</evidence>
<keyword evidence="5" id="KW-0479">Metal-binding</keyword>
<dbReference type="SUPFAM" id="SSF81301">
    <property type="entry name" value="Nucleotidyltransferase"/>
    <property type="match status" value="1"/>
</dbReference>
<reference evidence="11" key="2">
    <citation type="journal article" date="2012" name="PLoS ONE">
        <title>A Deeply Branching Thermophilic Bacterium with an Ancient Acetyl-CoA Pathway Dominates a Subsurface Ecosystem.</title>
        <authorList>
            <person name="Takami H."/>
            <person name="Noguchi H."/>
            <person name="Takaki Y."/>
            <person name="Uchiyama I."/>
            <person name="Toyoda A."/>
            <person name="Nishi S."/>
            <person name="Chee G.-J."/>
            <person name="Arai W."/>
            <person name="Nunoura T."/>
            <person name="Itoh T."/>
            <person name="Hattori M."/>
            <person name="Takai K."/>
        </authorList>
    </citation>
    <scope>NUCLEOTIDE SEQUENCE</scope>
</reference>
<comment type="cofactor">
    <cofactor evidence="1">
        <name>Mg(2+)</name>
        <dbReference type="ChEBI" id="CHEBI:18420"/>
    </cofactor>
</comment>
<dbReference type="AlphaFoldDB" id="H5SU87"/>
<keyword evidence="6" id="KW-0547">Nucleotide-binding</keyword>
<comment type="similarity">
    <text evidence="9">Belongs to the MntA antitoxin family.</text>
</comment>
<dbReference type="GO" id="GO:0005524">
    <property type="term" value="F:ATP binding"/>
    <property type="evidence" value="ECO:0007669"/>
    <property type="project" value="UniProtKB-KW"/>
</dbReference>
<keyword evidence="4" id="KW-0548">Nucleotidyltransferase</keyword>
<dbReference type="PANTHER" id="PTHR33571">
    <property type="entry name" value="SSL8005 PROTEIN"/>
    <property type="match status" value="1"/>
</dbReference>
<dbReference type="GO" id="GO:0016779">
    <property type="term" value="F:nucleotidyltransferase activity"/>
    <property type="evidence" value="ECO:0007669"/>
    <property type="project" value="UniProtKB-KW"/>
</dbReference>
<evidence type="ECO:0000256" key="5">
    <source>
        <dbReference type="ARBA" id="ARBA00022723"/>
    </source>
</evidence>
<evidence type="ECO:0000256" key="8">
    <source>
        <dbReference type="ARBA" id="ARBA00022842"/>
    </source>
</evidence>
<dbReference type="GO" id="GO:0046872">
    <property type="term" value="F:metal ion binding"/>
    <property type="evidence" value="ECO:0007669"/>
    <property type="project" value="UniProtKB-KW"/>
</dbReference>
<keyword evidence="8" id="KW-0460">Magnesium</keyword>
<keyword evidence="3 11" id="KW-0808">Transferase</keyword>
<dbReference type="PANTHER" id="PTHR33571:SF14">
    <property type="entry name" value="PROTEIN ADENYLYLTRANSFERASE MJ0435-RELATED"/>
    <property type="match status" value="1"/>
</dbReference>
<dbReference type="InterPro" id="IPR043519">
    <property type="entry name" value="NT_sf"/>
</dbReference>
<feature type="domain" description="Polymerase nucleotidyl transferase" evidence="10">
    <location>
        <begin position="18"/>
        <end position="99"/>
    </location>
</feature>
<dbReference type="CDD" id="cd05403">
    <property type="entry name" value="NT_KNTase_like"/>
    <property type="match status" value="1"/>
</dbReference>
<protein>
    <submittedName>
        <fullName evidence="11">Nucleotidyltransferase</fullName>
    </submittedName>
</protein>